<evidence type="ECO:0000313" key="9">
    <source>
        <dbReference type="RefSeq" id="XP_019614631.1"/>
    </source>
</evidence>
<dbReference type="PANTHER" id="PTHR47653">
    <property type="entry name" value="PROTEIN BARK BEETLE"/>
    <property type="match status" value="1"/>
</dbReference>
<dbReference type="Gene3D" id="2.60.120.290">
    <property type="entry name" value="Spermadhesin, CUB domain"/>
    <property type="match status" value="1"/>
</dbReference>
<gene>
    <name evidence="9" type="primary">LOC109462521</name>
</gene>
<dbReference type="PROSITE" id="PS50287">
    <property type="entry name" value="SRCR_2"/>
    <property type="match status" value="1"/>
</dbReference>
<dbReference type="GeneID" id="109462521"/>
<dbReference type="InterPro" id="IPR036772">
    <property type="entry name" value="SRCR-like_dom_sf"/>
</dbReference>
<evidence type="ECO:0000256" key="6">
    <source>
        <dbReference type="SAM" id="SignalP"/>
    </source>
</evidence>
<dbReference type="SMART" id="SM00202">
    <property type="entry name" value="SR"/>
    <property type="match status" value="1"/>
</dbReference>
<dbReference type="Gene3D" id="2.160.20.10">
    <property type="entry name" value="Single-stranded right-handed beta-helix, Pectin lyase-like"/>
    <property type="match status" value="2"/>
</dbReference>
<proteinExistence type="predicted"/>
<dbReference type="Pfam" id="PF00530">
    <property type="entry name" value="SRCR"/>
    <property type="match status" value="1"/>
</dbReference>
<dbReference type="SUPFAM" id="SSF56487">
    <property type="entry name" value="SRCR-like"/>
    <property type="match status" value="1"/>
</dbReference>
<keyword evidence="3 5" id="KW-1015">Disulfide bond</keyword>
<dbReference type="InterPro" id="IPR053243">
    <property type="entry name" value="SJ_maturation_regulator"/>
</dbReference>
<dbReference type="InterPro" id="IPR039448">
    <property type="entry name" value="Beta_helix"/>
</dbReference>
<dbReference type="InterPro" id="IPR011050">
    <property type="entry name" value="Pectin_lyase_fold/virulence"/>
</dbReference>
<feature type="chain" id="PRO_5027936820" evidence="6">
    <location>
        <begin position="25"/>
        <end position="1039"/>
    </location>
</feature>
<dbReference type="SUPFAM" id="SSF49854">
    <property type="entry name" value="Spermadhesin, CUB domain"/>
    <property type="match status" value="1"/>
</dbReference>
<dbReference type="SUPFAM" id="SSF51126">
    <property type="entry name" value="Pectin lyase-like"/>
    <property type="match status" value="2"/>
</dbReference>
<evidence type="ECO:0000256" key="1">
    <source>
        <dbReference type="ARBA" id="ARBA00022729"/>
    </source>
</evidence>
<keyword evidence="2" id="KW-0677">Repeat</keyword>
<dbReference type="InterPro" id="IPR001190">
    <property type="entry name" value="SRCR"/>
</dbReference>
<comment type="caution">
    <text evidence="5">Lacks conserved residue(s) required for the propagation of feature annotation.</text>
</comment>
<keyword evidence="1 6" id="KW-0732">Signal</keyword>
<evidence type="ECO:0000259" key="7">
    <source>
        <dbReference type="PROSITE" id="PS50287"/>
    </source>
</evidence>
<reference evidence="9" key="1">
    <citation type="submission" date="2025-08" db="UniProtKB">
        <authorList>
            <consortium name="RefSeq"/>
        </authorList>
    </citation>
    <scope>IDENTIFICATION</scope>
    <source>
        <tissue evidence="9">Gonad</tissue>
    </source>
</reference>
<dbReference type="OrthoDB" id="536948at2759"/>
<dbReference type="GO" id="GO:0045217">
    <property type="term" value="P:cell-cell junction maintenance"/>
    <property type="evidence" value="ECO:0007669"/>
    <property type="project" value="TreeGrafter"/>
</dbReference>
<evidence type="ECO:0000256" key="4">
    <source>
        <dbReference type="ARBA" id="ARBA00023180"/>
    </source>
</evidence>
<dbReference type="KEGG" id="bbel:109462521"/>
<dbReference type="InterPro" id="IPR006626">
    <property type="entry name" value="PbH1"/>
</dbReference>
<dbReference type="RefSeq" id="XP_019614631.1">
    <property type="nucleotide sequence ID" value="XM_019759072.1"/>
</dbReference>
<dbReference type="Proteomes" id="UP000515135">
    <property type="component" value="Unplaced"/>
</dbReference>
<name>A0A6P4YCJ9_BRABE</name>
<keyword evidence="8" id="KW-1185">Reference proteome</keyword>
<evidence type="ECO:0000256" key="3">
    <source>
        <dbReference type="ARBA" id="ARBA00023157"/>
    </source>
</evidence>
<evidence type="ECO:0000256" key="5">
    <source>
        <dbReference type="PROSITE-ProRule" id="PRU00196"/>
    </source>
</evidence>
<evidence type="ECO:0000256" key="2">
    <source>
        <dbReference type="ARBA" id="ARBA00022737"/>
    </source>
</evidence>
<organism evidence="8 9">
    <name type="scientific">Branchiostoma belcheri</name>
    <name type="common">Amphioxus</name>
    <dbReference type="NCBI Taxonomy" id="7741"/>
    <lineage>
        <taxon>Eukaryota</taxon>
        <taxon>Metazoa</taxon>
        <taxon>Chordata</taxon>
        <taxon>Cephalochordata</taxon>
        <taxon>Leptocardii</taxon>
        <taxon>Amphioxiformes</taxon>
        <taxon>Branchiostomatidae</taxon>
        <taxon>Branchiostoma</taxon>
    </lineage>
</organism>
<dbReference type="GO" id="GO:0016020">
    <property type="term" value="C:membrane"/>
    <property type="evidence" value="ECO:0007669"/>
    <property type="project" value="InterPro"/>
</dbReference>
<dbReference type="AlphaFoldDB" id="A0A6P4YCJ9"/>
<sequence>MGPLWRRVFLVSLLLLGLLSGGVSDDIGGSFVRNHTIILSGSPYNVTDEIIVGEEVTLTIEAGVRLLFPERVGMTVLGRLIAIGNSSDRIVFDRKRNPPDYQPNYATRDHDIRLLGPTVFEGRVQVKLNGTWGSLCLQHSWQQWRTSEATVVCQQLGFANGRVESRYRYGTGRMAVCNLECQGNEDNIFECRHDDLDQPPQCSLTCEPTPGWGGIRSYSSEPVNISNTNFQYVGQLHNEKASALSVQNDPYRMLFNEIHMTNFVDSQTGIELLPVEEVYIENVTIESCATEAGISVLDPQQSVIIRSSHLTNTGNRIGGGIGIKMLDTLSWSDLHEQAESGSSMFVSMCRDPPIINLRPGLRQWLVHGIVRGVTSSCLKNIQAPHGYRVQLNMKKSEFDYGASDNNLTVYDSSTMNDSCVLGTVDYYNSYPGVFTSSGSILTLQIKAKQGRRSLFLAEVRATPDAVHSTSSPNESTRKIFFQDSSVTNFDNGIQINIPKAYVHIERSTFRSCYRGTYVTNTAGNKTILGSTFGENTIGLQVSNTEGLIMLEATVFDDNNGYGSTISSSRGDIFVSDVLAKNNHNDGLYFDDIGGDVTLTNMSALDNNGYGIKISSSRGDMFVSDILTMSNTNGGLYLNDVSGDVTLTNVSSLDNRGDGIKLYTITCTVVAIETKLQSNSGQGITLMNVFGTSSISDVTVTGNSNGLYIYHDSQTRGSYNITDFMSDGNRGAGVLLQLSYRSHVYIFNSHINGNWQGGVSVDITGNSIDQYPQITMTNNTVANNKRFALHGKGELANFEISWNSINQNSCPYQPVVAFKGKPKCINFCFNNVSNNNAREIFSVLFEDQSRVVEKSRVLITDNIINENFYSPSETDGNFQYSPYPDPYSCTIEIGGYNENYTVTHNLIDNANMNHTLCSRVGTTFPDETINAKYNWWGTVDEKEIQNKVVDFDDWNDRALVDYFPYLTGPDVNSQPAEPSIQNITMTTDDIGGRLYGTLHLTESGSPYTIKKDLTILENASVTVEPGVQIRFHPCELRLNR</sequence>
<accession>A0A6P4YCJ9</accession>
<keyword evidence="4" id="KW-0325">Glycoprotein</keyword>
<dbReference type="InterPro" id="IPR035914">
    <property type="entry name" value="Sperma_CUB_dom_sf"/>
</dbReference>
<feature type="domain" description="SRCR" evidence="7">
    <location>
        <begin position="112"/>
        <end position="228"/>
    </location>
</feature>
<protein>
    <submittedName>
        <fullName evidence="9">Protein bark beetle-like</fullName>
    </submittedName>
</protein>
<dbReference type="SMART" id="SM00710">
    <property type="entry name" value="PbH1"/>
    <property type="match status" value="11"/>
</dbReference>
<dbReference type="Pfam" id="PF13229">
    <property type="entry name" value="Beta_helix"/>
    <property type="match status" value="1"/>
</dbReference>
<dbReference type="InterPro" id="IPR012334">
    <property type="entry name" value="Pectin_lyas_fold"/>
</dbReference>
<feature type="disulfide bond" evidence="5">
    <location>
        <begin position="181"/>
        <end position="191"/>
    </location>
</feature>
<feature type="signal peptide" evidence="6">
    <location>
        <begin position="1"/>
        <end position="24"/>
    </location>
</feature>
<evidence type="ECO:0000313" key="8">
    <source>
        <dbReference type="Proteomes" id="UP000515135"/>
    </source>
</evidence>
<dbReference type="Gene3D" id="3.10.250.10">
    <property type="entry name" value="SRCR-like domain"/>
    <property type="match status" value="1"/>
</dbReference>
<dbReference type="PANTHER" id="PTHR47653:SF1">
    <property type="entry name" value="DELETED IN MALIGNANT BRAIN TUMORS 1 PROTEIN"/>
    <property type="match status" value="1"/>
</dbReference>